<feature type="region of interest" description="Disordered" evidence="2">
    <location>
        <begin position="131"/>
        <end position="199"/>
    </location>
</feature>
<evidence type="ECO:0000259" key="3">
    <source>
        <dbReference type="Pfam" id="PF16561"/>
    </source>
</evidence>
<dbReference type="Pfam" id="PF16561">
    <property type="entry name" value="AMPK1_CBM"/>
    <property type="match status" value="1"/>
</dbReference>
<reference evidence="4" key="1">
    <citation type="submission" date="2022-02" db="EMBL/GenBank/DDBJ databases">
        <authorList>
            <person name="Henning P.M."/>
            <person name="McCubbin A.G."/>
            <person name="Shore J.S."/>
        </authorList>
    </citation>
    <scope>NUCLEOTIDE SEQUENCE</scope>
    <source>
        <strain evidence="4">F60SS</strain>
        <tissue evidence="4">Leaves</tissue>
    </source>
</reference>
<keyword evidence="5" id="KW-1185">Reference proteome</keyword>
<dbReference type="GO" id="GO:0009507">
    <property type="term" value="C:chloroplast"/>
    <property type="evidence" value="ECO:0007669"/>
    <property type="project" value="UniProtKB-ARBA"/>
</dbReference>
<dbReference type="Proteomes" id="UP001141552">
    <property type="component" value="Unassembled WGS sequence"/>
</dbReference>
<dbReference type="EMBL" id="JAKUCV010007491">
    <property type="protein sequence ID" value="KAJ4823259.1"/>
    <property type="molecule type" value="Genomic_DNA"/>
</dbReference>
<feature type="coiled-coil region" evidence="1">
    <location>
        <begin position="406"/>
        <end position="465"/>
    </location>
</feature>
<comment type="caution">
    <text evidence="4">The sequence shown here is derived from an EMBL/GenBank/DDBJ whole genome shotgun (WGS) entry which is preliminary data.</text>
</comment>
<evidence type="ECO:0000256" key="1">
    <source>
        <dbReference type="SAM" id="Coils"/>
    </source>
</evidence>
<proteinExistence type="predicted"/>
<dbReference type="InterPro" id="IPR014756">
    <property type="entry name" value="Ig_E-set"/>
</dbReference>
<reference evidence="4" key="2">
    <citation type="journal article" date="2023" name="Plants (Basel)">
        <title>Annotation of the Turnera subulata (Passifloraceae) Draft Genome Reveals the S-Locus Evolved after the Divergence of Turneroideae from Passifloroideae in a Stepwise Manner.</title>
        <authorList>
            <person name="Henning P.M."/>
            <person name="Roalson E.H."/>
            <person name="Mir W."/>
            <person name="McCubbin A.G."/>
            <person name="Shore J.S."/>
        </authorList>
    </citation>
    <scope>NUCLEOTIDE SEQUENCE</scope>
    <source>
        <strain evidence="4">F60SS</strain>
    </source>
</reference>
<evidence type="ECO:0000313" key="4">
    <source>
        <dbReference type="EMBL" id="KAJ4823259.1"/>
    </source>
</evidence>
<dbReference type="PANTHER" id="PTHR47434">
    <property type="entry name" value="PROTEIN PTST HOMOLOG 3, CHLOROPLASTIC"/>
    <property type="match status" value="1"/>
</dbReference>
<accession>A0A9Q0J023</accession>
<organism evidence="4 5">
    <name type="scientific">Turnera subulata</name>
    <dbReference type="NCBI Taxonomy" id="218843"/>
    <lineage>
        <taxon>Eukaryota</taxon>
        <taxon>Viridiplantae</taxon>
        <taxon>Streptophyta</taxon>
        <taxon>Embryophyta</taxon>
        <taxon>Tracheophyta</taxon>
        <taxon>Spermatophyta</taxon>
        <taxon>Magnoliopsida</taxon>
        <taxon>eudicotyledons</taxon>
        <taxon>Gunneridae</taxon>
        <taxon>Pentapetalae</taxon>
        <taxon>rosids</taxon>
        <taxon>fabids</taxon>
        <taxon>Malpighiales</taxon>
        <taxon>Passifloraceae</taxon>
        <taxon>Turnera</taxon>
    </lineage>
</organism>
<feature type="region of interest" description="Disordered" evidence="2">
    <location>
        <begin position="334"/>
        <end position="360"/>
    </location>
</feature>
<dbReference type="AlphaFoldDB" id="A0A9Q0J023"/>
<dbReference type="Gene3D" id="2.60.40.10">
    <property type="entry name" value="Immunoglobulins"/>
    <property type="match status" value="1"/>
</dbReference>
<evidence type="ECO:0000256" key="2">
    <source>
        <dbReference type="SAM" id="MobiDB-lite"/>
    </source>
</evidence>
<name>A0A9Q0J023_9ROSI</name>
<dbReference type="InterPro" id="IPR032640">
    <property type="entry name" value="AMPK1_CBM"/>
</dbReference>
<feature type="domain" description="AMP-activated protein kinase glycogen-binding" evidence="3">
    <location>
        <begin position="553"/>
        <end position="608"/>
    </location>
</feature>
<dbReference type="SUPFAM" id="SSF81296">
    <property type="entry name" value="E set domains"/>
    <property type="match status" value="1"/>
</dbReference>
<evidence type="ECO:0000313" key="5">
    <source>
        <dbReference type="Proteomes" id="UP001141552"/>
    </source>
</evidence>
<feature type="compositionally biased region" description="Acidic residues" evidence="2">
    <location>
        <begin position="133"/>
        <end position="146"/>
    </location>
</feature>
<dbReference type="InterPro" id="IPR013783">
    <property type="entry name" value="Ig-like_fold"/>
</dbReference>
<dbReference type="PANTHER" id="PTHR47434:SF1">
    <property type="entry name" value="PROTEIN PTST HOMOLOG 2, CHLOROPLASTIC"/>
    <property type="match status" value="1"/>
</dbReference>
<keyword evidence="1" id="KW-0175">Coiled coil</keyword>
<feature type="compositionally biased region" description="Basic and acidic residues" evidence="2">
    <location>
        <begin position="151"/>
        <end position="166"/>
    </location>
</feature>
<protein>
    <recommendedName>
        <fullName evidence="3">AMP-activated protein kinase glycogen-binding domain-containing protein</fullName>
    </recommendedName>
</protein>
<feature type="compositionally biased region" description="Polar residues" evidence="2">
    <location>
        <begin position="342"/>
        <end position="360"/>
    </location>
</feature>
<feature type="compositionally biased region" description="Low complexity" evidence="2">
    <location>
        <begin position="175"/>
        <end position="188"/>
    </location>
</feature>
<dbReference type="OrthoDB" id="531008at2759"/>
<sequence>MLSFTTAPSHFLLSSTSHAHVTPRHCPPTSLDVNSRKGATDNRQPFLSLRRFLEKNGTGSASVSGCGGFVRKCKRDWGSDGDIALEAQILEFMQSSENPGAFPTKKQLIDGGRPDLAEAIVKQGGWLASGWDLDTEGSDSEEEDIDSYYSSKDEECGNEVIQERLSGDNGKPPVSRVTSYPSSTASSSGRPLEAAAEDESGIEGILNRLEKERNASFGFGLRDKRNRSHLHSDDHTHDWLGKTSKNVAVVALDWNDLHSSLPSGNGVIHNSKGKLHQERSQSHIDDLSSLEPNMWRSWSFQRAGFSNMEFEAGEIESSGTKTPHETETNLGAILATSEGDSDSLTTGKENSSYGSSNQNQIRKRIQHLESELSSVLHALKSNTSESAANEEHERSADDYFKLSDALEFQENEIMFAQDKLRSLRAKIAVLEGKMALAIIDAQKIVEGKQKRIEDARRALQLLRTACIVWPSAASEVLLAGSFDGWATQSVEAFDLRPSFPYLVDQNLVLQGHVNKIFELQLKLMPHLDGRHGGFVTTIKLMPHLDGRHGGFVTTKRKMQKSRTGVFSLYLKLYPGKYEIKFIVDGEWRVDPLRPIVQNNGIENNLLIIT</sequence>
<dbReference type="CDD" id="cd02859">
    <property type="entry name" value="E_set_AMPKbeta_like_N"/>
    <property type="match status" value="1"/>
</dbReference>
<gene>
    <name evidence="4" type="ORF">Tsubulata_042383</name>
</gene>